<gene>
    <name evidence="2" type="ORF">BDV23DRAFT_183837</name>
</gene>
<dbReference type="Proteomes" id="UP000326877">
    <property type="component" value="Unassembled WGS sequence"/>
</dbReference>
<feature type="region of interest" description="Disordered" evidence="1">
    <location>
        <begin position="1"/>
        <end position="32"/>
    </location>
</feature>
<reference evidence="2" key="1">
    <citation type="submission" date="2019-04" db="EMBL/GenBank/DDBJ databases">
        <title>Friends and foes A comparative genomics studyof 23 Aspergillus species from section Flavi.</title>
        <authorList>
            <consortium name="DOE Joint Genome Institute"/>
            <person name="Kjaerbolling I."/>
            <person name="Vesth T."/>
            <person name="Frisvad J.C."/>
            <person name="Nybo J.L."/>
            <person name="Theobald S."/>
            <person name="Kildgaard S."/>
            <person name="Isbrandt T."/>
            <person name="Kuo A."/>
            <person name="Sato A."/>
            <person name="Lyhne E.K."/>
            <person name="Kogle M.E."/>
            <person name="Wiebenga A."/>
            <person name="Kun R.S."/>
            <person name="Lubbers R.J."/>
            <person name="Makela M.R."/>
            <person name="Barry K."/>
            <person name="Chovatia M."/>
            <person name="Clum A."/>
            <person name="Daum C."/>
            <person name="Haridas S."/>
            <person name="He G."/>
            <person name="LaButti K."/>
            <person name="Lipzen A."/>
            <person name="Mondo S."/>
            <person name="Riley R."/>
            <person name="Salamov A."/>
            <person name="Simmons B.A."/>
            <person name="Magnuson J.K."/>
            <person name="Henrissat B."/>
            <person name="Mortensen U.H."/>
            <person name="Larsen T.O."/>
            <person name="Devries R.P."/>
            <person name="Grigoriev I.V."/>
            <person name="Machida M."/>
            <person name="Baker S.E."/>
            <person name="Andersen M.R."/>
        </authorList>
    </citation>
    <scope>NUCLEOTIDE SEQUENCE [LARGE SCALE GENOMIC DNA]</scope>
    <source>
        <strain evidence="2">IBT 14317</strain>
    </source>
</reference>
<dbReference type="AlphaFoldDB" id="A0A5N7C7M3"/>
<dbReference type="EMBL" id="ML735258">
    <property type="protein sequence ID" value="KAE8390144.1"/>
    <property type="molecule type" value="Genomic_DNA"/>
</dbReference>
<organism evidence="2">
    <name type="scientific">Petromyces alliaceus</name>
    <name type="common">Aspergillus alliaceus</name>
    <dbReference type="NCBI Taxonomy" id="209559"/>
    <lineage>
        <taxon>Eukaryota</taxon>
        <taxon>Fungi</taxon>
        <taxon>Dikarya</taxon>
        <taxon>Ascomycota</taxon>
        <taxon>Pezizomycotina</taxon>
        <taxon>Eurotiomycetes</taxon>
        <taxon>Eurotiomycetidae</taxon>
        <taxon>Eurotiales</taxon>
        <taxon>Aspergillaceae</taxon>
        <taxon>Aspergillus</taxon>
        <taxon>Aspergillus subgen. Circumdati</taxon>
    </lineage>
</organism>
<dbReference type="OrthoDB" id="4505928at2759"/>
<evidence type="ECO:0008006" key="3">
    <source>
        <dbReference type="Google" id="ProtNLM"/>
    </source>
</evidence>
<evidence type="ECO:0000313" key="2">
    <source>
        <dbReference type="EMBL" id="KAE8390144.1"/>
    </source>
</evidence>
<name>A0A5N7C7M3_PETAA</name>
<evidence type="ECO:0000256" key="1">
    <source>
        <dbReference type="SAM" id="MobiDB-lite"/>
    </source>
</evidence>
<dbReference type="Gene3D" id="1.20.5.170">
    <property type="match status" value="1"/>
</dbReference>
<accession>A0A5N7C7M3</accession>
<proteinExistence type="predicted"/>
<feature type="region of interest" description="Disordered" evidence="1">
    <location>
        <begin position="102"/>
        <end position="130"/>
    </location>
</feature>
<dbReference type="PANTHER" id="PTHR42070:SF1">
    <property type="entry name" value="FILAMENT ASSOCIATED PROTEIN, PUTATIVE (AFU_ORTHOLOGUE AFUA_8G06630)-RELATED"/>
    <property type="match status" value="1"/>
</dbReference>
<sequence length="130" mass="14979">METHHPSERPMTTKANQISTSQRIRDNQRRSRARRKEYIQNLEQRLHRFEVLGVQATQQVQAAGRKVVMENTHLRSLLKLHGVTDQDIQEYLAARSSAFIYPSTGGRSNVRDGARLSRLTGKSRAERQAR</sequence>
<dbReference type="PANTHER" id="PTHR42070">
    <property type="entry name" value="FILAMENT ASSOCIATED PROTEIN, PUTATIVE (AFU_ORTHOLOGUE AFUA_8G06630)-RELATED"/>
    <property type="match status" value="1"/>
</dbReference>
<protein>
    <recommendedName>
        <fullName evidence="3">BZIP domain-containing protein</fullName>
    </recommendedName>
</protein>
<feature type="compositionally biased region" description="Polar residues" evidence="1">
    <location>
        <begin position="13"/>
        <end position="22"/>
    </location>
</feature>